<dbReference type="Gene3D" id="3.20.20.70">
    <property type="entry name" value="Aldolase class I"/>
    <property type="match status" value="1"/>
</dbReference>
<keyword evidence="6 8" id="KW-0057">Aromatic amino acid biosynthesis</keyword>
<evidence type="ECO:0000256" key="6">
    <source>
        <dbReference type="ARBA" id="ARBA00023141"/>
    </source>
</evidence>
<comment type="catalytic activity">
    <reaction evidence="7 8">
        <text>D-erythrose 4-phosphate + phosphoenolpyruvate + H2O = 7-phospho-2-dehydro-3-deoxy-D-arabino-heptonate + phosphate</text>
        <dbReference type="Rhea" id="RHEA:14717"/>
        <dbReference type="ChEBI" id="CHEBI:15377"/>
        <dbReference type="ChEBI" id="CHEBI:16897"/>
        <dbReference type="ChEBI" id="CHEBI:43474"/>
        <dbReference type="ChEBI" id="CHEBI:58394"/>
        <dbReference type="ChEBI" id="CHEBI:58702"/>
        <dbReference type="EC" id="2.5.1.54"/>
    </reaction>
</comment>
<organism evidence="11 13">
    <name type="scientific">Colwellia hornerae</name>
    <dbReference type="NCBI Taxonomy" id="89402"/>
    <lineage>
        <taxon>Bacteria</taxon>
        <taxon>Pseudomonadati</taxon>
        <taxon>Pseudomonadota</taxon>
        <taxon>Gammaproteobacteria</taxon>
        <taxon>Alteromonadales</taxon>
        <taxon>Colwelliaceae</taxon>
        <taxon>Colwellia</taxon>
    </lineage>
</organism>
<dbReference type="InterPro" id="IPR006219">
    <property type="entry name" value="DAHP_synth_1"/>
</dbReference>
<evidence type="ECO:0000256" key="3">
    <source>
        <dbReference type="ARBA" id="ARBA00007985"/>
    </source>
</evidence>
<dbReference type="OrthoDB" id="9807331at2"/>
<dbReference type="Proteomes" id="UP000321917">
    <property type="component" value="Unassembled WGS sequence"/>
</dbReference>
<evidence type="ECO:0000313" key="10">
    <source>
        <dbReference type="EMBL" id="TWX57532.1"/>
    </source>
</evidence>
<dbReference type="UniPathway" id="UPA00053">
    <property type="reaction ID" value="UER00084"/>
</dbReference>
<dbReference type="GO" id="GO:0003849">
    <property type="term" value="F:3-deoxy-7-phosphoheptulonate synthase activity"/>
    <property type="evidence" value="ECO:0007669"/>
    <property type="project" value="UniProtKB-EC"/>
</dbReference>
<dbReference type="RefSeq" id="WP_146799937.1">
    <property type="nucleotide sequence ID" value="NZ_VOLP01000017.1"/>
</dbReference>
<name>A0A5C6Q3G1_9GAMM</name>
<dbReference type="EC" id="2.5.1.54" evidence="8"/>
<gene>
    <name evidence="10" type="ORF">ESZ26_13135</name>
    <name evidence="11" type="ORF">ESZ27_16930</name>
</gene>
<dbReference type="EMBL" id="VOLR01000018">
    <property type="protein sequence ID" value="TWX57532.1"/>
    <property type="molecule type" value="Genomic_DNA"/>
</dbReference>
<dbReference type="InterPro" id="IPR013785">
    <property type="entry name" value="Aldolase_TIM"/>
</dbReference>
<dbReference type="PIRSF" id="PIRSF001361">
    <property type="entry name" value="DAHP_synthase"/>
    <property type="match status" value="1"/>
</dbReference>
<dbReference type="GO" id="GO:0009073">
    <property type="term" value="P:aromatic amino acid family biosynthetic process"/>
    <property type="evidence" value="ECO:0007669"/>
    <property type="project" value="UniProtKB-KW"/>
</dbReference>
<evidence type="ECO:0000256" key="5">
    <source>
        <dbReference type="ARBA" id="ARBA00022679"/>
    </source>
</evidence>
<feature type="domain" description="DAHP synthetase I/KDSA" evidence="9">
    <location>
        <begin position="41"/>
        <end position="336"/>
    </location>
</feature>
<evidence type="ECO:0000256" key="7">
    <source>
        <dbReference type="ARBA" id="ARBA00047508"/>
    </source>
</evidence>
<dbReference type="GO" id="GO:0005737">
    <property type="term" value="C:cytoplasm"/>
    <property type="evidence" value="ECO:0007669"/>
    <property type="project" value="TreeGrafter"/>
</dbReference>
<dbReference type="InterPro" id="IPR006218">
    <property type="entry name" value="DAHP1/KDSA"/>
</dbReference>
<dbReference type="AlphaFoldDB" id="A0A5C6Q3G1"/>
<evidence type="ECO:0000256" key="8">
    <source>
        <dbReference type="PIRNR" id="PIRNR001361"/>
    </source>
</evidence>
<comment type="function">
    <text evidence="1 8">Stereospecific condensation of phosphoenolpyruvate (PEP) and D-erythrose-4-phosphate (E4P) giving rise to 3-deoxy-D-arabino-heptulosonate-7-phosphate (DAHP).</text>
</comment>
<dbReference type="NCBIfam" id="NF009396">
    <property type="entry name" value="PRK12756.1"/>
    <property type="match status" value="1"/>
</dbReference>
<comment type="pathway">
    <text evidence="2 8">Metabolic intermediate biosynthesis; chorismate biosynthesis; chorismate from D-erythrose 4-phosphate and phosphoenolpyruvate: step 1/7.</text>
</comment>
<reference evidence="11 13" key="1">
    <citation type="submission" date="2019-07" db="EMBL/GenBank/DDBJ databases">
        <title>Genomes of sea-ice associated Colwellia species.</title>
        <authorList>
            <person name="Bowman J.P."/>
        </authorList>
    </citation>
    <scope>NUCLEOTIDE SEQUENCE [LARGE SCALE GENOMIC DNA]</scope>
    <source>
        <strain evidence="10 12">ACAM 607</strain>
        <strain evidence="11 13">IC036</strain>
    </source>
</reference>
<keyword evidence="5 8" id="KW-0808">Transferase</keyword>
<evidence type="ECO:0000313" key="11">
    <source>
        <dbReference type="EMBL" id="TWX63366.1"/>
    </source>
</evidence>
<dbReference type="FunFam" id="3.20.20.70:FF:000005">
    <property type="entry name" value="Phospho-2-dehydro-3-deoxyheptonate aldolase"/>
    <property type="match status" value="1"/>
</dbReference>
<evidence type="ECO:0000259" key="9">
    <source>
        <dbReference type="Pfam" id="PF00793"/>
    </source>
</evidence>
<evidence type="ECO:0000313" key="13">
    <source>
        <dbReference type="Proteomes" id="UP000321917"/>
    </source>
</evidence>
<dbReference type="NCBIfam" id="TIGR00034">
    <property type="entry name" value="aroFGH"/>
    <property type="match status" value="1"/>
</dbReference>
<proteinExistence type="inferred from homology"/>
<dbReference type="Proteomes" id="UP000321525">
    <property type="component" value="Unassembled WGS sequence"/>
</dbReference>
<evidence type="ECO:0000256" key="1">
    <source>
        <dbReference type="ARBA" id="ARBA00003726"/>
    </source>
</evidence>
<keyword evidence="4 8" id="KW-0028">Amino-acid biosynthesis</keyword>
<protein>
    <recommendedName>
        <fullName evidence="8">Phospho-2-dehydro-3-deoxyheptonate aldolase</fullName>
        <ecNumber evidence="8">2.5.1.54</ecNumber>
    </recommendedName>
</protein>
<dbReference type="EMBL" id="VOLQ01000045">
    <property type="protein sequence ID" value="TWX63366.1"/>
    <property type="molecule type" value="Genomic_DNA"/>
</dbReference>
<dbReference type="GO" id="GO:0009423">
    <property type="term" value="P:chorismate biosynthetic process"/>
    <property type="evidence" value="ECO:0007669"/>
    <property type="project" value="UniProtKB-UniPathway"/>
</dbReference>
<sequence>MTIKTDEFRTTLIENLVSPEELAQQIPLDDETASFIIQSRKDIEAIITGDNDRLLVIIGPCSIHDTTAAVDYAEKLKELHDKYRDDLLIVMRVYFEKPRTTVGWKGLISDPDLDKSFHVAKGLNLARSLLMDINKLGLPAGTEFLDMVTGQYISDLISWGAIGARTTESQVHRELASALSCPVGFKNGTDGNVQIAVDAINASSVPHVLYSPNKSGQMCIYQTHGNPFAHVILRGGKEPNYHPENITKTGEVLAKAGLENRIMIDCSHGNSFKDHNKQIDVARSLRAQMEQGDKAIFGVMVESFLVEGNQKVVDVNKLTYGQSITDACINLDTSVSLLDELSAAVQAKRSTNR</sequence>
<keyword evidence="12" id="KW-1185">Reference proteome</keyword>
<evidence type="ECO:0000313" key="12">
    <source>
        <dbReference type="Proteomes" id="UP000321525"/>
    </source>
</evidence>
<comment type="similarity">
    <text evidence="3 8">Belongs to the class-I DAHP synthase family.</text>
</comment>
<comment type="caution">
    <text evidence="11">The sequence shown here is derived from an EMBL/GenBank/DDBJ whole genome shotgun (WGS) entry which is preliminary data.</text>
</comment>
<dbReference type="Pfam" id="PF00793">
    <property type="entry name" value="DAHP_synth_1"/>
    <property type="match status" value="1"/>
</dbReference>
<evidence type="ECO:0000256" key="2">
    <source>
        <dbReference type="ARBA" id="ARBA00004688"/>
    </source>
</evidence>
<dbReference type="NCBIfam" id="NF009395">
    <property type="entry name" value="PRK12755.1"/>
    <property type="match status" value="1"/>
</dbReference>
<dbReference type="SUPFAM" id="SSF51569">
    <property type="entry name" value="Aldolase"/>
    <property type="match status" value="1"/>
</dbReference>
<dbReference type="PANTHER" id="PTHR21225">
    <property type="entry name" value="PHOSPHO-2-DEHYDRO-3-DEOXYHEPTONATE ALDOLASE DAHP SYNTHETASE"/>
    <property type="match status" value="1"/>
</dbReference>
<dbReference type="GO" id="GO:0042802">
    <property type="term" value="F:identical protein binding"/>
    <property type="evidence" value="ECO:0007669"/>
    <property type="project" value="UniProtKB-ARBA"/>
</dbReference>
<dbReference type="GO" id="GO:0008652">
    <property type="term" value="P:amino acid biosynthetic process"/>
    <property type="evidence" value="ECO:0007669"/>
    <property type="project" value="UniProtKB-KW"/>
</dbReference>
<accession>A0A5C6Q3G1</accession>
<evidence type="ECO:0000256" key="4">
    <source>
        <dbReference type="ARBA" id="ARBA00022605"/>
    </source>
</evidence>
<dbReference type="PANTHER" id="PTHR21225:SF6">
    <property type="entry name" value="PHOSPHO-2-DEHYDRO-3-DEOXYHEPTONATE ALDOLASE, TRP-SENSITIVE"/>
    <property type="match status" value="1"/>
</dbReference>